<name>A0ABR6VLQ0_9FIRM</name>
<organism evidence="1 2">
    <name type="scientific">Megasphaera hominis</name>
    <dbReference type="NCBI Taxonomy" id="159836"/>
    <lineage>
        <taxon>Bacteria</taxon>
        <taxon>Bacillati</taxon>
        <taxon>Bacillota</taxon>
        <taxon>Negativicutes</taxon>
        <taxon>Veillonellales</taxon>
        <taxon>Veillonellaceae</taxon>
        <taxon>Megasphaera</taxon>
    </lineage>
</organism>
<dbReference type="RefSeq" id="WP_186504310.1">
    <property type="nucleotide sequence ID" value="NZ_JACOGK010000039.1"/>
</dbReference>
<dbReference type="Proteomes" id="UP000606870">
    <property type="component" value="Unassembled WGS sequence"/>
</dbReference>
<protein>
    <submittedName>
        <fullName evidence="1">Uncharacterized protein</fullName>
    </submittedName>
</protein>
<keyword evidence="2" id="KW-1185">Reference proteome</keyword>
<sequence length="70" mass="8235">MYRDELRKTLKTYRDNEEWLDNIIGVADTEDVCEELLYAIEHGWANTPGDIVRYLVSIKKNAPFVDEEET</sequence>
<evidence type="ECO:0000313" key="2">
    <source>
        <dbReference type="Proteomes" id="UP000606870"/>
    </source>
</evidence>
<proteinExistence type="predicted"/>
<reference evidence="1 2" key="1">
    <citation type="submission" date="2020-08" db="EMBL/GenBank/DDBJ databases">
        <authorList>
            <person name="Liu C."/>
            <person name="Sun Q."/>
        </authorList>
    </citation>
    <scope>NUCLEOTIDE SEQUENCE [LARGE SCALE GENOMIC DNA]</scope>
    <source>
        <strain evidence="1 2">NSJ-59</strain>
    </source>
</reference>
<gene>
    <name evidence="1" type="ORF">H8J70_10830</name>
</gene>
<dbReference type="EMBL" id="JACOGK010000039">
    <property type="protein sequence ID" value="MBC3537735.1"/>
    <property type="molecule type" value="Genomic_DNA"/>
</dbReference>
<evidence type="ECO:0000313" key="1">
    <source>
        <dbReference type="EMBL" id="MBC3537735.1"/>
    </source>
</evidence>
<accession>A0ABR6VLQ0</accession>
<comment type="caution">
    <text evidence="1">The sequence shown here is derived from an EMBL/GenBank/DDBJ whole genome shotgun (WGS) entry which is preliminary data.</text>
</comment>